<keyword evidence="2" id="KW-0418">Kinase</keyword>
<organism evidence="2 3">
    <name type="scientific">Puccinia graminis f. sp. tritici</name>
    <dbReference type="NCBI Taxonomy" id="56615"/>
    <lineage>
        <taxon>Eukaryota</taxon>
        <taxon>Fungi</taxon>
        <taxon>Dikarya</taxon>
        <taxon>Basidiomycota</taxon>
        <taxon>Pucciniomycotina</taxon>
        <taxon>Pucciniomycetes</taxon>
        <taxon>Pucciniales</taxon>
        <taxon>Pucciniaceae</taxon>
        <taxon>Puccinia</taxon>
    </lineage>
</organism>
<evidence type="ECO:0000256" key="1">
    <source>
        <dbReference type="SAM" id="MobiDB-lite"/>
    </source>
</evidence>
<sequence length="201" mass="23154">MVESLRGKKKKKRQLILTDFPRLLCVKEDGQELEGSGESGRIEGWGGTRGEWRIRDLPRGIVRPPLQPHRPRISHTLLPLVTPPLLAVIRSSPKLASPRAPSVEPLHPSPHQHHLLPNQLLLFKKAEIENPRCLKSKPVPIEYNNNSKNNHNAKPHQQQQQQQQQQKCCWFRFEDKSDAAQRWTDEINLAFQVANNKTHKK</sequence>
<proteinExistence type="predicted"/>
<dbReference type="Proteomes" id="UP000324748">
    <property type="component" value="Unassembled WGS sequence"/>
</dbReference>
<accession>A0A5B0MG96</accession>
<evidence type="ECO:0000313" key="2">
    <source>
        <dbReference type="EMBL" id="KAA1075731.1"/>
    </source>
</evidence>
<evidence type="ECO:0000313" key="3">
    <source>
        <dbReference type="Proteomes" id="UP000324748"/>
    </source>
</evidence>
<dbReference type="GO" id="GO:0016301">
    <property type="term" value="F:kinase activity"/>
    <property type="evidence" value="ECO:0007669"/>
    <property type="project" value="UniProtKB-KW"/>
</dbReference>
<keyword evidence="2" id="KW-0808">Transferase</keyword>
<feature type="compositionally biased region" description="Low complexity" evidence="1">
    <location>
        <begin position="144"/>
        <end position="163"/>
    </location>
</feature>
<reference evidence="2 3" key="1">
    <citation type="submission" date="2019-05" db="EMBL/GenBank/DDBJ databases">
        <title>Emergence of the Ug99 lineage of the wheat stem rust pathogen through somatic hybridization.</title>
        <authorList>
            <person name="Li F."/>
            <person name="Upadhyaya N.M."/>
            <person name="Sperschneider J."/>
            <person name="Matny O."/>
            <person name="Nguyen-Phuc H."/>
            <person name="Mago R."/>
            <person name="Raley C."/>
            <person name="Miller M.E."/>
            <person name="Silverstein K.A.T."/>
            <person name="Henningsen E."/>
            <person name="Hirsch C.D."/>
            <person name="Visser B."/>
            <person name="Pretorius Z.A."/>
            <person name="Steffenson B.J."/>
            <person name="Schwessinger B."/>
            <person name="Dodds P.N."/>
            <person name="Figueroa M."/>
        </authorList>
    </citation>
    <scope>NUCLEOTIDE SEQUENCE [LARGE SCALE GENOMIC DNA]</scope>
    <source>
        <strain evidence="2">21-0</strain>
    </source>
</reference>
<keyword evidence="3" id="KW-1185">Reference proteome</keyword>
<dbReference type="EMBL" id="VSWC01000151">
    <property type="protein sequence ID" value="KAA1075731.1"/>
    <property type="molecule type" value="Genomic_DNA"/>
</dbReference>
<comment type="caution">
    <text evidence="2">The sequence shown here is derived from an EMBL/GenBank/DDBJ whole genome shotgun (WGS) entry which is preliminary data.</text>
</comment>
<gene>
    <name evidence="2" type="primary">PKH3_1</name>
    <name evidence="2" type="ORF">PGT21_000688</name>
</gene>
<protein>
    <submittedName>
        <fullName evidence="2">Pkb-activating kinase-like protein</fullName>
    </submittedName>
</protein>
<name>A0A5B0MG96_PUCGR</name>
<dbReference type="AlphaFoldDB" id="A0A5B0MG96"/>
<feature type="region of interest" description="Disordered" evidence="1">
    <location>
        <begin position="136"/>
        <end position="163"/>
    </location>
</feature>